<evidence type="ECO:0000313" key="4">
    <source>
        <dbReference type="Proteomes" id="UP000186919"/>
    </source>
</evidence>
<sequence length="343" mass="37828">MYRFVTGTLSRRDLWHLKVAIGLLCMAIIPLGIVFNMHPLGPQGIGRTVHTILFSISFPVGLCWIFGPWPTRRWAIVFVAWADISFAISAWMFTGPTMQLAPILYMSMTGVFATFLLGWNVLAVHCGFALAMQSSITLWNMHTGAATFLDQFLYNAPVFATVVMLPLLIQAIIEGGRRSIHATISAANRDPLTGLLNRRGVQAIFEYLLGKRPNPTTVVVMVADVDRFKELNDTYGHEAGDRMLQAVADRLFANTGRGDIAARIGGDEFMVVTFVDNPDDIAEATARLREAPLGTDGPDISLSVGIAWSATNIKDFNFESLTREADFKLYEIKRARAPRGSTA</sequence>
<proteinExistence type="predicted"/>
<dbReference type="Pfam" id="PF00990">
    <property type="entry name" value="GGDEF"/>
    <property type="match status" value="1"/>
</dbReference>
<dbReference type="GO" id="GO:0052621">
    <property type="term" value="F:diguanylate cyclase activity"/>
    <property type="evidence" value="ECO:0007669"/>
    <property type="project" value="TreeGrafter"/>
</dbReference>
<dbReference type="GO" id="GO:0043709">
    <property type="term" value="P:cell adhesion involved in single-species biofilm formation"/>
    <property type="evidence" value="ECO:0007669"/>
    <property type="project" value="TreeGrafter"/>
</dbReference>
<feature type="domain" description="GGDEF" evidence="2">
    <location>
        <begin position="216"/>
        <end position="343"/>
    </location>
</feature>
<dbReference type="NCBIfam" id="TIGR00254">
    <property type="entry name" value="GGDEF"/>
    <property type="match status" value="1"/>
</dbReference>
<feature type="transmembrane region" description="Helical" evidence="1">
    <location>
        <begin position="73"/>
        <end position="93"/>
    </location>
</feature>
<dbReference type="Gene3D" id="3.30.70.270">
    <property type="match status" value="1"/>
</dbReference>
<accession>A0A179V5J4</accession>
<evidence type="ECO:0000256" key="1">
    <source>
        <dbReference type="SAM" id="Phobius"/>
    </source>
</evidence>
<dbReference type="GO" id="GO:1902201">
    <property type="term" value="P:negative regulation of bacterial-type flagellum-dependent cell motility"/>
    <property type="evidence" value="ECO:0007669"/>
    <property type="project" value="TreeGrafter"/>
</dbReference>
<dbReference type="PANTHER" id="PTHR45138:SF9">
    <property type="entry name" value="DIGUANYLATE CYCLASE DGCM-RELATED"/>
    <property type="match status" value="1"/>
</dbReference>
<organism evidence="3 4">
    <name type="scientific">Mycobacteroides immunogenum</name>
    <dbReference type="NCBI Taxonomy" id="83262"/>
    <lineage>
        <taxon>Bacteria</taxon>
        <taxon>Bacillati</taxon>
        <taxon>Actinomycetota</taxon>
        <taxon>Actinomycetes</taxon>
        <taxon>Mycobacteriales</taxon>
        <taxon>Mycobacteriaceae</taxon>
        <taxon>Mycobacteroides</taxon>
    </lineage>
</organism>
<dbReference type="InterPro" id="IPR000160">
    <property type="entry name" value="GGDEF_dom"/>
</dbReference>
<keyword evidence="1" id="KW-0812">Transmembrane</keyword>
<dbReference type="CDD" id="cd01949">
    <property type="entry name" value="GGDEF"/>
    <property type="match status" value="1"/>
</dbReference>
<feature type="transmembrane region" description="Helical" evidence="1">
    <location>
        <begin position="105"/>
        <end position="132"/>
    </location>
</feature>
<dbReference type="PANTHER" id="PTHR45138">
    <property type="entry name" value="REGULATORY COMPONENTS OF SENSORY TRANSDUCTION SYSTEM"/>
    <property type="match status" value="1"/>
</dbReference>
<dbReference type="AlphaFoldDB" id="A0A179V5J4"/>
<name>A0A179V5J4_9MYCO</name>
<dbReference type="InterPro" id="IPR043128">
    <property type="entry name" value="Rev_trsase/Diguanyl_cyclase"/>
</dbReference>
<dbReference type="EMBL" id="LQYE01000031">
    <property type="protein sequence ID" value="OAT66984.1"/>
    <property type="molecule type" value="Genomic_DNA"/>
</dbReference>
<gene>
    <name evidence="3" type="ORF">AWB85_15325</name>
</gene>
<keyword evidence="1" id="KW-0472">Membrane</keyword>
<dbReference type="SUPFAM" id="SSF55073">
    <property type="entry name" value="Nucleotide cyclase"/>
    <property type="match status" value="1"/>
</dbReference>
<reference evidence="3 4" key="1">
    <citation type="submission" date="2016-01" db="EMBL/GenBank/DDBJ databases">
        <title>Mycobacterium immunogenum strain CD11_6 genome sequencing and assembly.</title>
        <authorList>
            <person name="Kaur G."/>
            <person name="Nair G.R."/>
            <person name="Mayilraj S."/>
        </authorList>
    </citation>
    <scope>NUCLEOTIDE SEQUENCE [LARGE SCALE GENOMIC DNA]</scope>
    <source>
        <strain evidence="3 4">CD11-6</strain>
    </source>
</reference>
<evidence type="ECO:0000259" key="2">
    <source>
        <dbReference type="PROSITE" id="PS50887"/>
    </source>
</evidence>
<keyword evidence="1" id="KW-1133">Transmembrane helix</keyword>
<feature type="transmembrane region" description="Helical" evidence="1">
    <location>
        <begin position="49"/>
        <end position="67"/>
    </location>
</feature>
<comment type="caution">
    <text evidence="3">The sequence shown here is derived from an EMBL/GenBank/DDBJ whole genome shotgun (WGS) entry which is preliminary data.</text>
</comment>
<protein>
    <recommendedName>
        <fullName evidence="2">GGDEF domain-containing protein</fullName>
    </recommendedName>
</protein>
<dbReference type="InterPro" id="IPR029787">
    <property type="entry name" value="Nucleotide_cyclase"/>
</dbReference>
<dbReference type="GO" id="GO:0005886">
    <property type="term" value="C:plasma membrane"/>
    <property type="evidence" value="ECO:0007669"/>
    <property type="project" value="TreeGrafter"/>
</dbReference>
<dbReference type="Proteomes" id="UP000186919">
    <property type="component" value="Unassembled WGS sequence"/>
</dbReference>
<feature type="transmembrane region" description="Helical" evidence="1">
    <location>
        <begin position="15"/>
        <end position="37"/>
    </location>
</feature>
<feature type="transmembrane region" description="Helical" evidence="1">
    <location>
        <begin position="152"/>
        <end position="173"/>
    </location>
</feature>
<dbReference type="PROSITE" id="PS50887">
    <property type="entry name" value="GGDEF"/>
    <property type="match status" value="1"/>
</dbReference>
<dbReference type="InterPro" id="IPR050469">
    <property type="entry name" value="Diguanylate_Cyclase"/>
</dbReference>
<dbReference type="SMART" id="SM00267">
    <property type="entry name" value="GGDEF"/>
    <property type="match status" value="1"/>
</dbReference>
<evidence type="ECO:0000313" key="3">
    <source>
        <dbReference type="EMBL" id="OAT66984.1"/>
    </source>
</evidence>